<protein>
    <submittedName>
        <fullName evidence="1">Uncharacterized protein</fullName>
    </submittedName>
</protein>
<reference evidence="1" key="1">
    <citation type="submission" date="2021-12" db="EMBL/GenBank/DDBJ databases">
        <authorList>
            <person name="Martin H S."/>
        </authorList>
    </citation>
    <scope>NUCLEOTIDE SEQUENCE</scope>
</reference>
<dbReference type="EMBL" id="OV170226">
    <property type="protein sequence ID" value="CAH0726859.1"/>
    <property type="molecule type" value="Genomic_DNA"/>
</dbReference>
<gene>
    <name evidence="1" type="ORF">BINO364_LOCUS12276</name>
</gene>
<organism evidence="1 2">
    <name type="scientific">Brenthis ino</name>
    <name type="common">lesser marbled fritillary</name>
    <dbReference type="NCBI Taxonomy" id="405034"/>
    <lineage>
        <taxon>Eukaryota</taxon>
        <taxon>Metazoa</taxon>
        <taxon>Ecdysozoa</taxon>
        <taxon>Arthropoda</taxon>
        <taxon>Hexapoda</taxon>
        <taxon>Insecta</taxon>
        <taxon>Pterygota</taxon>
        <taxon>Neoptera</taxon>
        <taxon>Endopterygota</taxon>
        <taxon>Lepidoptera</taxon>
        <taxon>Glossata</taxon>
        <taxon>Ditrysia</taxon>
        <taxon>Papilionoidea</taxon>
        <taxon>Nymphalidae</taxon>
        <taxon>Heliconiinae</taxon>
        <taxon>Argynnini</taxon>
        <taxon>Brenthis</taxon>
    </lineage>
</organism>
<keyword evidence="2" id="KW-1185">Reference proteome</keyword>
<proteinExistence type="predicted"/>
<evidence type="ECO:0000313" key="1">
    <source>
        <dbReference type="EMBL" id="CAH0726859.1"/>
    </source>
</evidence>
<dbReference type="OrthoDB" id="10269436at2759"/>
<sequence>MRSNISSALLICVPGRRKEGWERGRDRGDACARKGGCAQSPRARPLNNMACKDIFDSPEKYNQLCSV</sequence>
<dbReference type="AlphaFoldDB" id="A0A8J9UXZ8"/>
<evidence type="ECO:0000313" key="2">
    <source>
        <dbReference type="Proteomes" id="UP000838878"/>
    </source>
</evidence>
<accession>A0A8J9UXZ8</accession>
<feature type="non-terminal residue" evidence="1">
    <location>
        <position position="67"/>
    </location>
</feature>
<dbReference type="Proteomes" id="UP000838878">
    <property type="component" value="Chromosome 6"/>
</dbReference>
<name>A0A8J9UXZ8_9NEOP</name>